<dbReference type="SUPFAM" id="SSF53098">
    <property type="entry name" value="Ribonuclease H-like"/>
    <property type="match status" value="1"/>
</dbReference>
<evidence type="ECO:0000313" key="4">
    <source>
        <dbReference type="Proteomes" id="UP000708338"/>
    </source>
</evidence>
<evidence type="ECO:0000313" key="3">
    <source>
        <dbReference type="EMBL" id="MBT9810645.1"/>
    </source>
</evidence>
<dbReference type="InterPro" id="IPR025948">
    <property type="entry name" value="HTH-like_dom"/>
</dbReference>
<dbReference type="PANTHER" id="PTHR46889">
    <property type="entry name" value="TRANSPOSASE INSF FOR INSERTION SEQUENCE IS3B-RELATED"/>
    <property type="match status" value="1"/>
</dbReference>
<dbReference type="GO" id="GO:0015074">
    <property type="term" value="P:DNA integration"/>
    <property type="evidence" value="ECO:0007669"/>
    <property type="project" value="InterPro"/>
</dbReference>
<protein>
    <submittedName>
        <fullName evidence="3">IS3 family transposase</fullName>
    </submittedName>
</protein>
<gene>
    <name evidence="3" type="ORF">GPL26_13475</name>
</gene>
<dbReference type="Proteomes" id="UP000708338">
    <property type="component" value="Unassembled WGS sequence"/>
</dbReference>
<accession>A0AA41FFP6</accession>
<name>A0AA41FFP6_9FIRM</name>
<dbReference type="Pfam" id="PF00665">
    <property type="entry name" value="rve"/>
    <property type="match status" value="1"/>
</dbReference>
<dbReference type="AlphaFoldDB" id="A0AA41FFP6"/>
<reference evidence="3" key="1">
    <citation type="journal article" date="2021" name="Gut Microbes">
        <title>A synthetic consortium of 100 gut commensals modulates the composition and function in a colon model of the microbiome of elderly subjects.</title>
        <authorList>
            <person name="Perez M."/>
            <person name="Ntemiri A."/>
            <person name="Tan H."/>
            <person name="Harris H.M.B."/>
            <person name="Roager H.M."/>
            <person name="Ribiere C."/>
            <person name="O'Toole P.W."/>
        </authorList>
    </citation>
    <scope>NUCLEOTIDE SEQUENCE</scope>
    <source>
        <strain evidence="3">MCC335</strain>
    </source>
</reference>
<dbReference type="NCBIfam" id="NF033516">
    <property type="entry name" value="transpos_IS3"/>
    <property type="match status" value="1"/>
</dbReference>
<comment type="caution">
    <text evidence="3">The sequence shown here is derived from an EMBL/GenBank/DDBJ whole genome shotgun (WGS) entry which is preliminary data.</text>
</comment>
<comment type="function">
    <text evidence="1">Involved in the transposition of the insertion sequence.</text>
</comment>
<proteinExistence type="predicted"/>
<dbReference type="PROSITE" id="PS50994">
    <property type="entry name" value="INTEGRASE"/>
    <property type="match status" value="1"/>
</dbReference>
<dbReference type="Gene3D" id="3.30.420.10">
    <property type="entry name" value="Ribonuclease H-like superfamily/Ribonuclease H"/>
    <property type="match status" value="1"/>
</dbReference>
<organism evidence="3 4">
    <name type="scientific">Enterocloster citroniae</name>
    <dbReference type="NCBI Taxonomy" id="358743"/>
    <lineage>
        <taxon>Bacteria</taxon>
        <taxon>Bacillati</taxon>
        <taxon>Bacillota</taxon>
        <taxon>Clostridia</taxon>
        <taxon>Lachnospirales</taxon>
        <taxon>Lachnospiraceae</taxon>
        <taxon>Enterocloster</taxon>
    </lineage>
</organism>
<dbReference type="InterPro" id="IPR048020">
    <property type="entry name" value="Transpos_IS3"/>
</dbReference>
<dbReference type="PANTHER" id="PTHR46889:SF4">
    <property type="entry name" value="TRANSPOSASE INSO FOR INSERTION SEQUENCE ELEMENT IS911B-RELATED"/>
    <property type="match status" value="1"/>
</dbReference>
<dbReference type="Pfam" id="PF13276">
    <property type="entry name" value="HTH_21"/>
    <property type="match status" value="1"/>
</dbReference>
<sequence length="289" mass="33735">MFVVERKGVYTAKEMCRVLHLSESGYYRWLRNRGRHSSRQLLAGKVKKILEEHPDNRNYGVDRVCLALEQDGVDVSRRTVYRVMKENGWLHKRRIPHGITKATTEVQERENILKRDFSAQRPSEKFLTDITEVQCADGKLYVSPIIDCFNGEIVALEMRDNMKKELCIDTVRQLERIYPSLKGAVFHSDRGSQYTSAAFRAELSRCGMIQSLSGTGHCFDNARMESFFATLKKEKIYQIAAYKLPREQVKTIIFRYVFIYYNRVRIYTRNPLGLPPVKYREWAQTQTAA</sequence>
<dbReference type="InterPro" id="IPR036397">
    <property type="entry name" value="RNaseH_sf"/>
</dbReference>
<dbReference type="EMBL" id="WQPS01000014">
    <property type="protein sequence ID" value="MBT9810645.1"/>
    <property type="molecule type" value="Genomic_DNA"/>
</dbReference>
<dbReference type="GO" id="GO:0003676">
    <property type="term" value="F:nucleic acid binding"/>
    <property type="evidence" value="ECO:0007669"/>
    <property type="project" value="InterPro"/>
</dbReference>
<dbReference type="InterPro" id="IPR012337">
    <property type="entry name" value="RNaseH-like_sf"/>
</dbReference>
<dbReference type="InterPro" id="IPR050900">
    <property type="entry name" value="Transposase_IS3/IS150/IS904"/>
</dbReference>
<dbReference type="InterPro" id="IPR001584">
    <property type="entry name" value="Integrase_cat-core"/>
</dbReference>
<dbReference type="Pfam" id="PF13333">
    <property type="entry name" value="rve_2"/>
    <property type="match status" value="1"/>
</dbReference>
<evidence type="ECO:0000259" key="2">
    <source>
        <dbReference type="PROSITE" id="PS50994"/>
    </source>
</evidence>
<evidence type="ECO:0000256" key="1">
    <source>
        <dbReference type="ARBA" id="ARBA00002286"/>
    </source>
</evidence>
<feature type="domain" description="Integrase catalytic" evidence="2">
    <location>
        <begin position="118"/>
        <end position="284"/>
    </location>
</feature>